<dbReference type="CDD" id="cd00170">
    <property type="entry name" value="SEC14"/>
    <property type="match status" value="1"/>
</dbReference>
<feature type="domain" description="CRAL-TRIO" evidence="3">
    <location>
        <begin position="102"/>
        <end position="292"/>
    </location>
</feature>
<evidence type="ECO:0000256" key="2">
    <source>
        <dbReference type="SAM" id="Phobius"/>
    </source>
</evidence>
<dbReference type="InterPro" id="IPR001251">
    <property type="entry name" value="CRAL-TRIO_dom"/>
</dbReference>
<dbReference type="PROSITE" id="PS50191">
    <property type="entry name" value="CRAL_TRIO"/>
    <property type="match status" value="1"/>
</dbReference>
<keyword evidence="2" id="KW-0472">Membrane</keyword>
<dbReference type="Proteomes" id="UP001230188">
    <property type="component" value="Unassembled WGS sequence"/>
</dbReference>
<accession>A0AAD7UF56</accession>
<dbReference type="InterPro" id="IPR051026">
    <property type="entry name" value="PI/PC_transfer"/>
</dbReference>
<feature type="region of interest" description="Disordered" evidence="1">
    <location>
        <begin position="330"/>
        <end position="357"/>
    </location>
</feature>
<keyword evidence="5" id="KW-1185">Reference proteome</keyword>
<name>A0AAD7UF56_9STRA</name>
<feature type="region of interest" description="Disordered" evidence="1">
    <location>
        <begin position="402"/>
        <end position="422"/>
    </location>
</feature>
<dbReference type="PANTHER" id="PTHR45657">
    <property type="entry name" value="CRAL-TRIO DOMAIN-CONTAINING PROTEIN YKL091C-RELATED"/>
    <property type="match status" value="1"/>
</dbReference>
<dbReference type="PANTHER" id="PTHR45657:SF1">
    <property type="entry name" value="CRAL-TRIO DOMAIN-CONTAINING PROTEIN YKL091C-RELATED"/>
    <property type="match status" value="1"/>
</dbReference>
<proteinExistence type="predicted"/>
<dbReference type="AlphaFoldDB" id="A0AAD7UF56"/>
<dbReference type="Pfam" id="PF00650">
    <property type="entry name" value="CRAL_TRIO"/>
    <property type="match status" value="1"/>
</dbReference>
<dbReference type="SUPFAM" id="SSF52087">
    <property type="entry name" value="CRAL/TRIO domain"/>
    <property type="match status" value="1"/>
</dbReference>
<evidence type="ECO:0000256" key="1">
    <source>
        <dbReference type="SAM" id="MobiDB-lite"/>
    </source>
</evidence>
<evidence type="ECO:0000313" key="4">
    <source>
        <dbReference type="EMBL" id="KAJ8604311.1"/>
    </source>
</evidence>
<feature type="compositionally biased region" description="Polar residues" evidence="1">
    <location>
        <begin position="413"/>
        <end position="422"/>
    </location>
</feature>
<evidence type="ECO:0000259" key="3">
    <source>
        <dbReference type="PROSITE" id="PS50191"/>
    </source>
</evidence>
<reference evidence="4" key="1">
    <citation type="submission" date="2023-01" db="EMBL/GenBank/DDBJ databases">
        <title>Metagenome sequencing of chrysophaentin producing Chrysophaeum taylorii.</title>
        <authorList>
            <person name="Davison J."/>
            <person name="Bewley C."/>
        </authorList>
    </citation>
    <scope>NUCLEOTIDE SEQUENCE</scope>
    <source>
        <strain evidence="4">NIES-1699</strain>
    </source>
</reference>
<dbReference type="SUPFAM" id="SSF46938">
    <property type="entry name" value="CRAL/TRIO N-terminal domain"/>
    <property type="match status" value="1"/>
</dbReference>
<keyword evidence="2" id="KW-1133">Transmembrane helix</keyword>
<dbReference type="Gene3D" id="3.40.525.10">
    <property type="entry name" value="CRAL-TRIO lipid binding domain"/>
    <property type="match status" value="1"/>
</dbReference>
<dbReference type="InterPro" id="IPR036865">
    <property type="entry name" value="CRAL-TRIO_dom_sf"/>
</dbReference>
<feature type="transmembrane region" description="Helical" evidence="2">
    <location>
        <begin position="372"/>
        <end position="391"/>
    </location>
</feature>
<comment type="caution">
    <text evidence="4">The sequence shown here is derived from an EMBL/GenBank/DDBJ whole genome shotgun (WGS) entry which is preliminary data.</text>
</comment>
<dbReference type="InterPro" id="IPR036273">
    <property type="entry name" value="CRAL/TRIO_N_dom_sf"/>
</dbReference>
<organism evidence="4 5">
    <name type="scientific">Chrysophaeum taylorii</name>
    <dbReference type="NCBI Taxonomy" id="2483200"/>
    <lineage>
        <taxon>Eukaryota</taxon>
        <taxon>Sar</taxon>
        <taxon>Stramenopiles</taxon>
        <taxon>Ochrophyta</taxon>
        <taxon>Pelagophyceae</taxon>
        <taxon>Pelagomonadales</taxon>
        <taxon>Pelagomonadaceae</taxon>
        <taxon>Chrysophaeum</taxon>
    </lineage>
</organism>
<evidence type="ECO:0000313" key="5">
    <source>
        <dbReference type="Proteomes" id="UP001230188"/>
    </source>
</evidence>
<keyword evidence="2" id="KW-0812">Transmembrane</keyword>
<dbReference type="EMBL" id="JAQMWT010000334">
    <property type="protein sequence ID" value="KAJ8604311.1"/>
    <property type="molecule type" value="Genomic_DNA"/>
</dbReference>
<gene>
    <name evidence="4" type="ORF">CTAYLR_002556</name>
</gene>
<dbReference type="SMART" id="SM00516">
    <property type="entry name" value="SEC14"/>
    <property type="match status" value="1"/>
</dbReference>
<sequence length="422" mass="47787">MLTKAPPAAEALEEDDNDDEAALWALAHSQSENIVGPLAELYGFAADDEAAALSQLLRRFARARRGSPKKALKFLLSDVEWRKKMDVPGLRRLAPHDVLESEPSLVRSYYERLLVGVDRRGRPVYYQTYRRFLVKELLKLAPHRALERYHIWEQERACAVADRLRRRGVGSGALSVVLDLEGMTLQQHVDADFLRLIKSLAVIDQNHYPERMGCTVVVNAPRAFWFVWSVVKPWLDPVTADKIRIYEEKSWRPSLGDLLGEHIVDAIDRGTNFDDVVSDLPMELDLLEDALFRSHEGRQHHHPKRNYDTEAQRLYLRLTLRDQEPCEEELTPIDVSRLPVPAVSPRQPRPPSGGTKSVQVARRLELFMPPHVVLVAFAFLSTVEVFLTAAVTMGRLLATTLGGGHHHHHRNTPGGQFPTTAA</sequence>
<protein>
    <recommendedName>
        <fullName evidence="3">CRAL-TRIO domain-containing protein</fullName>
    </recommendedName>
</protein>